<keyword evidence="5 6" id="KW-0472">Membrane</keyword>
<reference evidence="8 9" key="1">
    <citation type="submission" date="2019-07" db="EMBL/GenBank/DDBJ databases">
        <title>Complete Genome Sequence of Leptotrichia shahii Strain JCM 16776.</title>
        <authorList>
            <person name="Watanabe S."/>
            <person name="Cui L."/>
        </authorList>
    </citation>
    <scope>NUCLEOTIDE SEQUENCE [LARGE SCALE GENOMIC DNA]</scope>
    <source>
        <strain evidence="8 9">JCM16776</strain>
    </source>
</reference>
<dbReference type="InterPro" id="IPR052027">
    <property type="entry name" value="PspC"/>
</dbReference>
<dbReference type="EMBL" id="AP019827">
    <property type="protein sequence ID" value="BBM40117.1"/>
    <property type="molecule type" value="Genomic_DNA"/>
</dbReference>
<name>A0A510JLQ0_9FUSO</name>
<dbReference type="STRING" id="1122172.GCA_000373045_01289"/>
<evidence type="ECO:0000313" key="9">
    <source>
        <dbReference type="Proteomes" id="UP000322617"/>
    </source>
</evidence>
<keyword evidence="2" id="KW-1003">Cell membrane</keyword>
<evidence type="ECO:0000256" key="3">
    <source>
        <dbReference type="ARBA" id="ARBA00022692"/>
    </source>
</evidence>
<dbReference type="PANTHER" id="PTHR33885:SF3">
    <property type="entry name" value="PHAGE SHOCK PROTEIN C"/>
    <property type="match status" value="1"/>
</dbReference>
<evidence type="ECO:0000313" key="8">
    <source>
        <dbReference type="EMBL" id="BBM40117.1"/>
    </source>
</evidence>
<proteinExistence type="predicted"/>
<dbReference type="Pfam" id="PF04024">
    <property type="entry name" value="PspC"/>
    <property type="match status" value="1"/>
</dbReference>
<dbReference type="PANTHER" id="PTHR33885">
    <property type="entry name" value="PHAGE SHOCK PROTEIN C"/>
    <property type="match status" value="1"/>
</dbReference>
<comment type="subcellular location">
    <subcellularLocation>
        <location evidence="1">Cell membrane</location>
        <topology evidence="1">Single-pass membrane protein</topology>
    </subcellularLocation>
</comment>
<dbReference type="AlphaFoldDB" id="A0A510JLQ0"/>
<dbReference type="GO" id="GO:0005886">
    <property type="term" value="C:plasma membrane"/>
    <property type="evidence" value="ECO:0007669"/>
    <property type="project" value="UniProtKB-SubCell"/>
</dbReference>
<keyword evidence="9" id="KW-1185">Reference proteome</keyword>
<evidence type="ECO:0000256" key="1">
    <source>
        <dbReference type="ARBA" id="ARBA00004162"/>
    </source>
</evidence>
<dbReference type="Proteomes" id="UP000322617">
    <property type="component" value="Chromosome"/>
</dbReference>
<dbReference type="RefSeq" id="WP_018450915.1">
    <property type="nucleotide sequence ID" value="NZ_AP019827.1"/>
</dbReference>
<evidence type="ECO:0000256" key="4">
    <source>
        <dbReference type="ARBA" id="ARBA00022989"/>
    </source>
</evidence>
<evidence type="ECO:0000256" key="6">
    <source>
        <dbReference type="SAM" id="Phobius"/>
    </source>
</evidence>
<dbReference type="KEGG" id="lsz:JCM16776_0330"/>
<gene>
    <name evidence="8" type="ORF">JCM16776_0330</name>
</gene>
<protein>
    <recommendedName>
        <fullName evidence="7">Phage shock protein PspC N-terminal domain-containing protein</fullName>
    </recommendedName>
</protein>
<keyword evidence="3 6" id="KW-0812">Transmembrane</keyword>
<feature type="transmembrane region" description="Helical" evidence="6">
    <location>
        <begin position="34"/>
        <end position="57"/>
    </location>
</feature>
<evidence type="ECO:0000259" key="7">
    <source>
        <dbReference type="Pfam" id="PF04024"/>
    </source>
</evidence>
<evidence type="ECO:0000256" key="5">
    <source>
        <dbReference type="ARBA" id="ARBA00023136"/>
    </source>
</evidence>
<accession>A0A510JLQ0</accession>
<keyword evidence="4 6" id="KW-1133">Transmembrane helix</keyword>
<evidence type="ECO:0000256" key="2">
    <source>
        <dbReference type="ARBA" id="ARBA00022475"/>
    </source>
</evidence>
<dbReference type="InterPro" id="IPR007168">
    <property type="entry name" value="Phageshock_PspC_N"/>
</dbReference>
<feature type="domain" description="Phage shock protein PspC N-terminal" evidence="7">
    <location>
        <begin position="3"/>
        <end position="59"/>
    </location>
</feature>
<dbReference type="OrthoDB" id="9815286at2"/>
<organism evidence="8 9">
    <name type="scientific">Leptotrichia shahii</name>
    <dbReference type="NCBI Taxonomy" id="157691"/>
    <lineage>
        <taxon>Bacteria</taxon>
        <taxon>Fusobacteriati</taxon>
        <taxon>Fusobacteriota</taxon>
        <taxon>Fusobacteriia</taxon>
        <taxon>Fusobacteriales</taxon>
        <taxon>Leptotrichiaceae</taxon>
        <taxon>Leptotrichia</taxon>
    </lineage>
</organism>
<sequence>MKKKLYKSVKDRKLTGVCRGIAEYFDIDSSIVRIVWLVLIFCAGTGLLAYIICAIVLDDNTNE</sequence>